<dbReference type="SUPFAM" id="SSF51395">
    <property type="entry name" value="FMN-linked oxidoreductases"/>
    <property type="match status" value="1"/>
</dbReference>
<evidence type="ECO:0000313" key="1">
    <source>
        <dbReference type="EMBL" id="KAL2832991.1"/>
    </source>
</evidence>
<proteinExistence type="predicted"/>
<dbReference type="Proteomes" id="UP001610335">
    <property type="component" value="Unassembled WGS sequence"/>
</dbReference>
<organism evidence="1 2">
    <name type="scientific">Aspergillus cavernicola</name>
    <dbReference type="NCBI Taxonomy" id="176166"/>
    <lineage>
        <taxon>Eukaryota</taxon>
        <taxon>Fungi</taxon>
        <taxon>Dikarya</taxon>
        <taxon>Ascomycota</taxon>
        <taxon>Pezizomycotina</taxon>
        <taxon>Eurotiomycetes</taxon>
        <taxon>Eurotiomycetidae</taxon>
        <taxon>Eurotiales</taxon>
        <taxon>Aspergillaceae</taxon>
        <taxon>Aspergillus</taxon>
        <taxon>Aspergillus subgen. Nidulantes</taxon>
    </lineage>
</organism>
<reference evidence="1 2" key="1">
    <citation type="submission" date="2024-07" db="EMBL/GenBank/DDBJ databases">
        <title>Section-level genome sequencing and comparative genomics of Aspergillus sections Usti and Cavernicolus.</title>
        <authorList>
            <consortium name="Lawrence Berkeley National Laboratory"/>
            <person name="Nybo J.L."/>
            <person name="Vesth T.C."/>
            <person name="Theobald S."/>
            <person name="Frisvad J.C."/>
            <person name="Larsen T.O."/>
            <person name="Kjaerboelling I."/>
            <person name="Rothschild-Mancinelli K."/>
            <person name="Lyhne E.K."/>
            <person name="Kogle M.E."/>
            <person name="Barry K."/>
            <person name="Clum A."/>
            <person name="Na H."/>
            <person name="Ledsgaard L."/>
            <person name="Lin J."/>
            <person name="Lipzen A."/>
            <person name="Kuo A."/>
            <person name="Riley R."/>
            <person name="Mondo S."/>
            <person name="LaButti K."/>
            <person name="Haridas S."/>
            <person name="Pangalinan J."/>
            <person name="Salamov A.A."/>
            <person name="Simmons B.A."/>
            <person name="Magnuson J.K."/>
            <person name="Chen J."/>
            <person name="Drula E."/>
            <person name="Henrissat B."/>
            <person name="Wiebenga A."/>
            <person name="Lubbers R.J."/>
            <person name="Gomes A.C."/>
            <person name="Makela M.R."/>
            <person name="Stajich J."/>
            <person name="Grigoriev I.V."/>
            <person name="Mortensen U.H."/>
            <person name="De vries R.P."/>
            <person name="Baker S.E."/>
            <person name="Andersen M.R."/>
        </authorList>
    </citation>
    <scope>NUCLEOTIDE SEQUENCE [LARGE SCALE GENOMIC DNA]</scope>
    <source>
        <strain evidence="1 2">CBS 600.67</strain>
    </source>
</reference>
<gene>
    <name evidence="1" type="ORF">BDW59DRAFT_157134</name>
</gene>
<dbReference type="EMBL" id="JBFXLS010000005">
    <property type="protein sequence ID" value="KAL2832991.1"/>
    <property type="molecule type" value="Genomic_DNA"/>
</dbReference>
<protein>
    <submittedName>
        <fullName evidence="1">Uncharacterized protein</fullName>
    </submittedName>
</protein>
<comment type="caution">
    <text evidence="1">The sequence shown here is derived from an EMBL/GenBank/DDBJ whole genome shotgun (WGS) entry which is preliminary data.</text>
</comment>
<accession>A0ABR4IZC7</accession>
<name>A0ABR4IZC7_9EURO</name>
<evidence type="ECO:0000313" key="2">
    <source>
        <dbReference type="Proteomes" id="UP001610335"/>
    </source>
</evidence>
<sequence>MDLGDAPVPRLFNALVLDSPSKMTTQQIQDIVRRFAEAAQLLTQILSSKSNLPDDAYGLNEYSDPWVH</sequence>
<keyword evidence="2" id="KW-1185">Reference proteome</keyword>